<evidence type="ECO:0000313" key="2">
    <source>
        <dbReference type="EMBL" id="RLV57650.1"/>
    </source>
</evidence>
<evidence type="ECO:0000313" key="3">
    <source>
        <dbReference type="Proteomes" id="UP000281474"/>
    </source>
</evidence>
<keyword evidence="3" id="KW-1185">Reference proteome</keyword>
<dbReference type="EMBL" id="QZEI01000214">
    <property type="protein sequence ID" value="RLV57650.1"/>
    <property type="molecule type" value="Genomic_DNA"/>
</dbReference>
<feature type="transmembrane region" description="Helical" evidence="1">
    <location>
        <begin position="6"/>
        <end position="31"/>
    </location>
</feature>
<name>A0A3L8PQM7_9GAMM</name>
<reference evidence="2 3" key="1">
    <citation type="submission" date="2018-09" db="EMBL/GenBank/DDBJ databases">
        <title>Phylogeny of the Shewanellaceae, and recommendation for two new genera, Pseudoshewanella and Parashewanella.</title>
        <authorList>
            <person name="Wang G."/>
        </authorList>
    </citation>
    <scope>NUCLEOTIDE SEQUENCE [LARGE SCALE GENOMIC DNA]</scope>
    <source>
        <strain evidence="2 3">C51</strain>
    </source>
</reference>
<dbReference type="AlphaFoldDB" id="A0A3L8PQM7"/>
<dbReference type="Proteomes" id="UP000281474">
    <property type="component" value="Unassembled WGS sequence"/>
</dbReference>
<keyword evidence="1" id="KW-1133">Transmembrane helix</keyword>
<organism evidence="2 3">
    <name type="scientific">Parashewanella curva</name>
    <dbReference type="NCBI Taxonomy" id="2338552"/>
    <lineage>
        <taxon>Bacteria</taxon>
        <taxon>Pseudomonadati</taxon>
        <taxon>Pseudomonadota</taxon>
        <taxon>Gammaproteobacteria</taxon>
        <taxon>Alteromonadales</taxon>
        <taxon>Shewanellaceae</taxon>
        <taxon>Parashewanella</taxon>
    </lineage>
</organism>
<keyword evidence="1" id="KW-0812">Transmembrane</keyword>
<feature type="non-terminal residue" evidence="2">
    <location>
        <position position="1"/>
    </location>
</feature>
<keyword evidence="1" id="KW-0472">Membrane</keyword>
<proteinExistence type="predicted"/>
<evidence type="ECO:0000256" key="1">
    <source>
        <dbReference type="SAM" id="Phobius"/>
    </source>
</evidence>
<comment type="caution">
    <text evidence="2">The sequence shown here is derived from an EMBL/GenBank/DDBJ whole genome shotgun (WGS) entry which is preliminary data.</text>
</comment>
<gene>
    <name evidence="2" type="ORF">D5018_21465</name>
</gene>
<accession>A0A3L8PQM7</accession>
<protein>
    <submittedName>
        <fullName evidence="2">Uncharacterized protein</fullName>
    </submittedName>
</protein>
<sequence>LFTLEISWTFAGLVPCFFCAACTKLIAAFAVRVVHRRSSAGKSERRAAKAPSAASSRVAANVRCSPVAGRLPSARLLPS</sequence>